<proteinExistence type="predicted"/>
<organism evidence="1 2">
    <name type="scientific">Cryptosporangium arvum DSM 44712</name>
    <dbReference type="NCBI Taxonomy" id="927661"/>
    <lineage>
        <taxon>Bacteria</taxon>
        <taxon>Bacillati</taxon>
        <taxon>Actinomycetota</taxon>
        <taxon>Actinomycetes</taxon>
        <taxon>Cryptosporangiales</taxon>
        <taxon>Cryptosporangiaceae</taxon>
        <taxon>Cryptosporangium</taxon>
    </lineage>
</organism>
<dbReference type="Proteomes" id="UP000021053">
    <property type="component" value="Unassembled WGS sequence"/>
</dbReference>
<evidence type="ECO:0000313" key="1">
    <source>
        <dbReference type="EMBL" id="EXG82247.1"/>
    </source>
</evidence>
<evidence type="ECO:0000313" key="2">
    <source>
        <dbReference type="Proteomes" id="UP000021053"/>
    </source>
</evidence>
<dbReference type="RefSeq" id="WP_035851925.1">
    <property type="nucleotide sequence ID" value="NZ_KK073874.1"/>
</dbReference>
<name>A0A010ZYK1_9ACTN</name>
<reference evidence="1 2" key="1">
    <citation type="submission" date="2013-07" db="EMBL/GenBank/DDBJ databases">
        <authorList>
            <consortium name="DOE Joint Genome Institute"/>
            <person name="Eisen J."/>
            <person name="Huntemann M."/>
            <person name="Han J."/>
            <person name="Chen A."/>
            <person name="Kyrpides N."/>
            <person name="Mavromatis K."/>
            <person name="Markowitz V."/>
            <person name="Palaniappan K."/>
            <person name="Ivanova N."/>
            <person name="Schaumberg A."/>
            <person name="Pati A."/>
            <person name="Liolios K."/>
            <person name="Nordberg H.P."/>
            <person name="Cantor M.N."/>
            <person name="Hua S.X."/>
            <person name="Woyke T."/>
        </authorList>
    </citation>
    <scope>NUCLEOTIDE SEQUENCE [LARGE SCALE GENOMIC DNA]</scope>
    <source>
        <strain evidence="1 2">DSM 44712</strain>
    </source>
</reference>
<gene>
    <name evidence="1" type="ORF">CryarDRAFT_3408</name>
</gene>
<accession>A0A010ZYK1</accession>
<keyword evidence="2" id="KW-1185">Reference proteome</keyword>
<dbReference type="AlphaFoldDB" id="A0A010ZYK1"/>
<dbReference type="HOGENOM" id="CLU_1793270_0_0_11"/>
<comment type="caution">
    <text evidence="1">The sequence shown here is derived from an EMBL/GenBank/DDBJ whole genome shotgun (WGS) entry which is preliminary data.</text>
</comment>
<dbReference type="EMBL" id="JFBT01000001">
    <property type="protein sequence ID" value="EXG82247.1"/>
    <property type="molecule type" value="Genomic_DNA"/>
</dbReference>
<protein>
    <submittedName>
        <fullName evidence="1">Uncharacterized protein</fullName>
    </submittedName>
</protein>
<sequence length="144" mass="15593">MVRPARAEAVHTQAAAAGFDVQVHSRRNPNHGARCRIGQAYIKFDYNVGRGRTRYDIVVRLLVGAPSDYPDWNAVVNGRVIFTTGRLQAPGGPNREGYIHFSPNGTGTVAIEAFDPATGAQAYTGMSPINLYCGDDIDVLIFDA</sequence>